<protein>
    <submittedName>
        <fullName evidence="2">VWA domain-containing protein</fullName>
    </submittedName>
</protein>
<dbReference type="Proteomes" id="UP001300692">
    <property type="component" value="Unassembled WGS sequence"/>
</dbReference>
<dbReference type="PANTHER" id="PTHR37947">
    <property type="entry name" value="BLL2462 PROTEIN"/>
    <property type="match status" value="1"/>
</dbReference>
<keyword evidence="1" id="KW-0472">Membrane</keyword>
<dbReference type="SUPFAM" id="SSF53300">
    <property type="entry name" value="vWA-like"/>
    <property type="match status" value="1"/>
</dbReference>
<proteinExistence type="predicted"/>
<evidence type="ECO:0000313" key="2">
    <source>
        <dbReference type="EMBL" id="MCV9389322.1"/>
    </source>
</evidence>
<dbReference type="EMBL" id="JAOYOD010000001">
    <property type="protein sequence ID" value="MCV9389322.1"/>
    <property type="molecule type" value="Genomic_DNA"/>
</dbReference>
<dbReference type="InterPro" id="IPR036465">
    <property type="entry name" value="vWFA_dom_sf"/>
</dbReference>
<comment type="caution">
    <text evidence="2">The sequence shown here is derived from an EMBL/GenBank/DDBJ whole genome shotgun (WGS) entry which is preliminary data.</text>
</comment>
<evidence type="ECO:0000313" key="3">
    <source>
        <dbReference type="Proteomes" id="UP001300692"/>
    </source>
</evidence>
<accession>A0ABT3D038</accession>
<keyword evidence="1" id="KW-1133">Transmembrane helix</keyword>
<organism evidence="2 3">
    <name type="scientific">Reichenbachiella ulvae</name>
    <dbReference type="NCBI Taxonomy" id="2980104"/>
    <lineage>
        <taxon>Bacteria</taxon>
        <taxon>Pseudomonadati</taxon>
        <taxon>Bacteroidota</taxon>
        <taxon>Cytophagia</taxon>
        <taxon>Cytophagales</taxon>
        <taxon>Reichenbachiellaceae</taxon>
        <taxon>Reichenbachiella</taxon>
    </lineage>
</organism>
<name>A0ABT3D038_9BACT</name>
<feature type="transmembrane region" description="Helical" evidence="1">
    <location>
        <begin position="41"/>
        <end position="62"/>
    </location>
</feature>
<evidence type="ECO:0000256" key="1">
    <source>
        <dbReference type="SAM" id="Phobius"/>
    </source>
</evidence>
<feature type="transmembrane region" description="Helical" evidence="1">
    <location>
        <begin position="12"/>
        <end position="29"/>
    </location>
</feature>
<sequence>MPIIQFEYSLWLLPLYFLLALGLTFLLYSKQGPWSKTTQRVLFAVRLLLLTWLAVLLLNPLVNQYLEQVEKPTVVLAIDNSSSMTNGVDSLQLVQLQSDLGSLQSQLEEKNYQVDWVGLDNQSLDKNSLQFTEENTDLGAMLQEIQARYENTNLASVFLVSDGKFNRGSSPIYQTQQFDLHTIGVGDTIQKLDLELRTLRYNKVAYQGNRFPIIAEVYNYGFAGEETQIRVKKNSKVLKTETIRLQSKESLSRVELEVEASAKGLQRYTIELVALSGEAVIENNRRNIYIDVIDGKQKIALIAPAPHPDLKALRTVIEQNKNFEVHTFLPGQKPLPKEKFDLAIVHQAFDRYNRTQKELDELLAQSVPMFYILGPRSNLNALNKYVPGLTIDQKRNQRDQVVGQLNQGFGLFTLSDETNERWAEFVPVSVPYGDIQAPAKAQVLLNQKVGSVTIDKPLMFVQELDRSKMAVLLADGIWQWRLQEYALYEDTETFDDLFLKLIQYLSTKVDKRKFRCYPVENEFVTNQSVSFQAELYNEIYERVYGSEVVITIQSDEMPEKEFSFTPSSQYSELEITSLAAGSYQYRAETQLNGKRHTASGTFVVKDEQLEQLDQVADFTLLRQLASENQGHFYAFDSLAPLWSDLGQLDYKSRIHYQDQTFPVINLLWALILVLSLASLEWGGRKYSGGY</sequence>
<gene>
    <name evidence="2" type="ORF">N7U62_21835</name>
</gene>
<reference evidence="2 3" key="1">
    <citation type="submission" date="2022-10" db="EMBL/GenBank/DDBJ databases">
        <title>Comparative genomics and taxonomic characterization of three novel marine species of genus Reichenbachiella exhibiting antioxidant and polysaccharide degradation activities.</title>
        <authorList>
            <person name="Muhammad N."/>
            <person name="Lee Y.-J."/>
            <person name="Ko J."/>
            <person name="Kim S.-G."/>
        </authorList>
    </citation>
    <scope>NUCLEOTIDE SEQUENCE [LARGE SCALE GENOMIC DNA]</scope>
    <source>
        <strain evidence="2 3">ABR2-5</strain>
    </source>
</reference>
<keyword evidence="3" id="KW-1185">Reference proteome</keyword>
<dbReference type="RefSeq" id="WP_264140243.1">
    <property type="nucleotide sequence ID" value="NZ_JAOYOD010000001.1"/>
</dbReference>
<keyword evidence="1" id="KW-0812">Transmembrane</keyword>
<dbReference type="PANTHER" id="PTHR37947:SF1">
    <property type="entry name" value="BLL2462 PROTEIN"/>
    <property type="match status" value="1"/>
</dbReference>